<evidence type="ECO:0000313" key="4">
    <source>
        <dbReference type="Proteomes" id="UP000198875"/>
    </source>
</evidence>
<dbReference type="GO" id="GO:0004803">
    <property type="term" value="F:transposase activity"/>
    <property type="evidence" value="ECO:0007669"/>
    <property type="project" value="InterPro"/>
</dbReference>
<dbReference type="InterPro" id="IPR003346">
    <property type="entry name" value="Transposase_20"/>
</dbReference>
<dbReference type="RefSeq" id="WP_090350590.1">
    <property type="nucleotide sequence ID" value="NZ_CSTD01000006.1"/>
</dbReference>
<feature type="domain" description="Transposase IS110-like N-terminal" evidence="1">
    <location>
        <begin position="11"/>
        <end position="154"/>
    </location>
</feature>
<dbReference type="OrthoDB" id="4337860at2"/>
<reference evidence="3 4" key="1">
    <citation type="submission" date="2015-03" db="EMBL/GenBank/DDBJ databases">
        <authorList>
            <person name="Murphy D."/>
        </authorList>
    </citation>
    <scope>NUCLEOTIDE SEQUENCE [LARGE SCALE GENOMIC DNA]</scope>
    <source>
        <strain evidence="3 4">DSM 44277</strain>
    </source>
</reference>
<sequence length="351" mass="37771">MTPSKRSIIGGVDTHTATHHAAVIDLNGRLIADANSPATPAGYAAMLTWMRNQGKLSRVGVEGTGAYGAGVARHMHEQGVEVLEVPRPDRRIRRQRGKSDPIDAEAAARTVLAGTASSAPKLADGPIEAIRMLRVARNGAVKARTAALNTLRSMVITAPEPLRTQLRPLSSAQLVAACARLRPDLANLAEPVHAAKLALRSIALRVQHFDIETRSLRKQLDELTQAAAPTTSAVFGLGPDTVSALLITIGDNPDRLRSEAAFAHLCGVAPIPASSGKTNRHRLHRGGDRAGNSALHIAAVVRLRYDPRSRAYANRRTTEGLSMPEIIRCQKRYLAREIFHALRADYAKLST</sequence>
<dbReference type="AlphaFoldDB" id="A0A0U0WEG9"/>
<evidence type="ECO:0000259" key="1">
    <source>
        <dbReference type="Pfam" id="PF01548"/>
    </source>
</evidence>
<evidence type="ECO:0000313" key="3">
    <source>
        <dbReference type="EMBL" id="CPR13163.1"/>
    </source>
</evidence>
<protein>
    <submittedName>
        <fullName evidence="3">Putative transposase</fullName>
    </submittedName>
</protein>
<dbReference type="Pfam" id="PF01548">
    <property type="entry name" value="DEDD_Tnp_IS110"/>
    <property type="match status" value="1"/>
</dbReference>
<name>A0A0U0WEG9_MYCBE</name>
<proteinExistence type="predicted"/>
<dbReference type="NCBIfam" id="NF033542">
    <property type="entry name" value="transpos_IS110"/>
    <property type="match status" value="1"/>
</dbReference>
<dbReference type="PANTHER" id="PTHR33055:SF16">
    <property type="entry name" value="TRANSPOSASE FOR INSERTION SEQUENCE ELEMENT IS1547"/>
    <property type="match status" value="1"/>
</dbReference>
<dbReference type="Proteomes" id="UP000198875">
    <property type="component" value="Unassembled WGS sequence"/>
</dbReference>
<accession>A0A0U0WEG9</accession>
<dbReference type="GO" id="GO:0006313">
    <property type="term" value="P:DNA transposition"/>
    <property type="evidence" value="ECO:0007669"/>
    <property type="project" value="InterPro"/>
</dbReference>
<evidence type="ECO:0000259" key="2">
    <source>
        <dbReference type="Pfam" id="PF02371"/>
    </source>
</evidence>
<dbReference type="InterPro" id="IPR047650">
    <property type="entry name" value="Transpos_IS110"/>
</dbReference>
<organism evidence="3 4">
    <name type="scientific">Mycobacterium bohemicum DSM 44277</name>
    <dbReference type="NCBI Taxonomy" id="1236609"/>
    <lineage>
        <taxon>Bacteria</taxon>
        <taxon>Bacillati</taxon>
        <taxon>Actinomycetota</taxon>
        <taxon>Actinomycetes</taxon>
        <taxon>Mycobacteriales</taxon>
        <taxon>Mycobacteriaceae</taxon>
        <taxon>Mycobacterium</taxon>
    </lineage>
</organism>
<dbReference type="Pfam" id="PF02371">
    <property type="entry name" value="Transposase_20"/>
    <property type="match status" value="1"/>
</dbReference>
<dbReference type="PANTHER" id="PTHR33055">
    <property type="entry name" value="TRANSPOSASE FOR INSERTION SEQUENCE ELEMENT IS1111A"/>
    <property type="match status" value="1"/>
</dbReference>
<gene>
    <name evidence="3" type="ORF">BN971_04470</name>
</gene>
<dbReference type="InterPro" id="IPR002525">
    <property type="entry name" value="Transp_IS110-like_N"/>
</dbReference>
<dbReference type="GO" id="GO:0003677">
    <property type="term" value="F:DNA binding"/>
    <property type="evidence" value="ECO:0007669"/>
    <property type="project" value="InterPro"/>
</dbReference>
<feature type="domain" description="Transposase IS116/IS110/IS902 C-terminal" evidence="2">
    <location>
        <begin position="234"/>
        <end position="312"/>
    </location>
</feature>
<dbReference type="EMBL" id="CSTD01000006">
    <property type="protein sequence ID" value="CPR13163.1"/>
    <property type="molecule type" value="Genomic_DNA"/>
</dbReference>